<protein>
    <submittedName>
        <fullName evidence="1">Uncharacterized protein</fullName>
    </submittedName>
</protein>
<sequence length="15" mass="1926">MFDLFYFHIVNVMIH</sequence>
<name>A0A0A8ZXX6_ARUDO</name>
<reference evidence="1" key="1">
    <citation type="submission" date="2014-09" db="EMBL/GenBank/DDBJ databases">
        <authorList>
            <person name="Magalhaes I.L.F."/>
            <person name="Oliveira U."/>
            <person name="Santos F.R."/>
            <person name="Vidigal T.H.D.A."/>
            <person name="Brescovit A.D."/>
            <person name="Santos A.J."/>
        </authorList>
    </citation>
    <scope>NUCLEOTIDE SEQUENCE</scope>
    <source>
        <tissue evidence="1">Shoot tissue taken approximately 20 cm above the soil surface</tissue>
    </source>
</reference>
<evidence type="ECO:0000313" key="1">
    <source>
        <dbReference type="EMBL" id="JAD39622.1"/>
    </source>
</evidence>
<accession>A0A0A8ZXX6</accession>
<reference evidence="1" key="2">
    <citation type="journal article" date="2015" name="Data Brief">
        <title>Shoot transcriptome of the giant reed, Arundo donax.</title>
        <authorList>
            <person name="Barrero R.A."/>
            <person name="Guerrero F.D."/>
            <person name="Moolhuijzen P."/>
            <person name="Goolsby J.A."/>
            <person name="Tidwell J."/>
            <person name="Bellgard S.E."/>
            <person name="Bellgard M.I."/>
        </authorList>
    </citation>
    <scope>NUCLEOTIDE SEQUENCE</scope>
    <source>
        <tissue evidence="1">Shoot tissue taken approximately 20 cm above the soil surface</tissue>
    </source>
</reference>
<organism evidence="1">
    <name type="scientific">Arundo donax</name>
    <name type="common">Giant reed</name>
    <name type="synonym">Donax arundinaceus</name>
    <dbReference type="NCBI Taxonomy" id="35708"/>
    <lineage>
        <taxon>Eukaryota</taxon>
        <taxon>Viridiplantae</taxon>
        <taxon>Streptophyta</taxon>
        <taxon>Embryophyta</taxon>
        <taxon>Tracheophyta</taxon>
        <taxon>Spermatophyta</taxon>
        <taxon>Magnoliopsida</taxon>
        <taxon>Liliopsida</taxon>
        <taxon>Poales</taxon>
        <taxon>Poaceae</taxon>
        <taxon>PACMAD clade</taxon>
        <taxon>Arundinoideae</taxon>
        <taxon>Arundineae</taxon>
        <taxon>Arundo</taxon>
    </lineage>
</organism>
<proteinExistence type="predicted"/>
<dbReference type="EMBL" id="GBRH01258273">
    <property type="protein sequence ID" value="JAD39622.1"/>
    <property type="molecule type" value="Transcribed_RNA"/>
</dbReference>